<dbReference type="SUPFAM" id="SSF88659">
    <property type="entry name" value="Sigma3 and sigma4 domains of RNA polymerase sigma factors"/>
    <property type="match status" value="1"/>
</dbReference>
<keyword evidence="3" id="KW-0731">Sigma factor</keyword>
<dbReference type="NCBIfam" id="TIGR02937">
    <property type="entry name" value="sigma70-ECF"/>
    <property type="match status" value="1"/>
</dbReference>
<gene>
    <name evidence="7" type="ORF">ICL07_01415</name>
</gene>
<dbReference type="PANTHER" id="PTHR43133">
    <property type="entry name" value="RNA POLYMERASE ECF-TYPE SIGMA FACTO"/>
    <property type="match status" value="1"/>
</dbReference>
<dbReference type="InterPro" id="IPR013324">
    <property type="entry name" value="RNA_pol_sigma_r3/r4-like"/>
</dbReference>
<dbReference type="CDD" id="cd06171">
    <property type="entry name" value="Sigma70_r4"/>
    <property type="match status" value="1"/>
</dbReference>
<dbReference type="PANTHER" id="PTHR43133:SF62">
    <property type="entry name" value="RNA POLYMERASE SIGMA FACTOR SIGZ"/>
    <property type="match status" value="1"/>
</dbReference>
<comment type="caution">
    <text evidence="7">The sequence shown here is derived from an EMBL/GenBank/DDBJ whole genome shotgun (WGS) entry which is preliminary data.</text>
</comment>
<evidence type="ECO:0000313" key="8">
    <source>
        <dbReference type="Proteomes" id="UP000659124"/>
    </source>
</evidence>
<keyword evidence="8" id="KW-1185">Reference proteome</keyword>
<proteinExistence type="inferred from homology"/>
<dbReference type="EMBL" id="JACVFC010000001">
    <property type="protein sequence ID" value="MBC9929012.1"/>
    <property type="molecule type" value="Genomic_DNA"/>
</dbReference>
<dbReference type="InterPro" id="IPR039425">
    <property type="entry name" value="RNA_pol_sigma-70-like"/>
</dbReference>
<dbReference type="InterPro" id="IPR036388">
    <property type="entry name" value="WH-like_DNA-bd_sf"/>
</dbReference>
<name>A0ABR7TFA5_9BACT</name>
<feature type="domain" description="RNA polymerase sigma factor 70 region 4 type 2" evidence="6">
    <location>
        <begin position="125"/>
        <end position="175"/>
    </location>
</feature>
<evidence type="ECO:0000256" key="3">
    <source>
        <dbReference type="ARBA" id="ARBA00023082"/>
    </source>
</evidence>
<dbReference type="InterPro" id="IPR013325">
    <property type="entry name" value="RNA_pol_sigma_r2"/>
</dbReference>
<evidence type="ECO:0000256" key="2">
    <source>
        <dbReference type="ARBA" id="ARBA00023015"/>
    </source>
</evidence>
<dbReference type="Gene3D" id="1.10.10.10">
    <property type="entry name" value="Winged helix-like DNA-binding domain superfamily/Winged helix DNA-binding domain"/>
    <property type="match status" value="1"/>
</dbReference>
<protein>
    <submittedName>
        <fullName evidence="7">Sigma-70 family RNA polymerase sigma factor</fullName>
    </submittedName>
</protein>
<dbReference type="InterPro" id="IPR013249">
    <property type="entry name" value="RNA_pol_sigma70_r4_t2"/>
</dbReference>
<feature type="domain" description="RNA polymerase sigma-70 region 2" evidence="5">
    <location>
        <begin position="28"/>
        <end position="97"/>
    </location>
</feature>
<organism evidence="7 8">
    <name type="scientific">Chitinophaga qingshengii</name>
    <dbReference type="NCBI Taxonomy" id="1569794"/>
    <lineage>
        <taxon>Bacteria</taxon>
        <taxon>Pseudomonadati</taxon>
        <taxon>Bacteroidota</taxon>
        <taxon>Chitinophagia</taxon>
        <taxon>Chitinophagales</taxon>
        <taxon>Chitinophagaceae</taxon>
        <taxon>Chitinophaga</taxon>
    </lineage>
</organism>
<dbReference type="InterPro" id="IPR014284">
    <property type="entry name" value="RNA_pol_sigma-70_dom"/>
</dbReference>
<reference evidence="7 8" key="1">
    <citation type="submission" date="2020-09" db="EMBL/GenBank/DDBJ databases">
        <title>Genome sequences of type strains of Chitinophaga qingshengii and Chitinophaga varians.</title>
        <authorList>
            <person name="Kittiwongwattana C."/>
        </authorList>
    </citation>
    <scope>NUCLEOTIDE SEQUENCE [LARGE SCALE GENOMIC DNA]</scope>
    <source>
        <strain evidence="7 8">JCM 30026</strain>
    </source>
</reference>
<dbReference type="Pfam" id="PF04542">
    <property type="entry name" value="Sigma70_r2"/>
    <property type="match status" value="1"/>
</dbReference>
<keyword evidence="2" id="KW-0805">Transcription regulation</keyword>
<dbReference type="RefSeq" id="WP_188086165.1">
    <property type="nucleotide sequence ID" value="NZ_JACVFC010000001.1"/>
</dbReference>
<dbReference type="Gene3D" id="1.10.1740.10">
    <property type="match status" value="1"/>
</dbReference>
<dbReference type="SUPFAM" id="SSF88946">
    <property type="entry name" value="Sigma2 domain of RNA polymerase sigma factors"/>
    <property type="match status" value="1"/>
</dbReference>
<evidence type="ECO:0000313" key="7">
    <source>
        <dbReference type="EMBL" id="MBC9929012.1"/>
    </source>
</evidence>
<dbReference type="Proteomes" id="UP000659124">
    <property type="component" value="Unassembled WGS sequence"/>
</dbReference>
<dbReference type="Pfam" id="PF08281">
    <property type="entry name" value="Sigma70_r4_2"/>
    <property type="match status" value="1"/>
</dbReference>
<evidence type="ECO:0000259" key="5">
    <source>
        <dbReference type="Pfam" id="PF04542"/>
    </source>
</evidence>
<evidence type="ECO:0000256" key="4">
    <source>
        <dbReference type="ARBA" id="ARBA00023163"/>
    </source>
</evidence>
<evidence type="ECO:0000256" key="1">
    <source>
        <dbReference type="ARBA" id="ARBA00010641"/>
    </source>
</evidence>
<evidence type="ECO:0000259" key="6">
    <source>
        <dbReference type="Pfam" id="PF08281"/>
    </source>
</evidence>
<sequence length="181" mass="21085">MKEPQTYNTEQQLINGLKQREQAAFSYLYDHYSSALNGVIYNIIPDTNIATDILQEVFVKIWRLIDSYDPDRGKLFTWMFNIARNTAIDLARSKEWRNSKLNNSLTEDYAQLPDQSPPSSDLPELRKIVYSLKEEYKTVIELSYFEGYTQKEIATIEQIPLGTVKTRLRAALLQLKKKINL</sequence>
<keyword evidence="4" id="KW-0804">Transcription</keyword>
<dbReference type="InterPro" id="IPR007627">
    <property type="entry name" value="RNA_pol_sigma70_r2"/>
</dbReference>
<comment type="similarity">
    <text evidence="1">Belongs to the sigma-70 factor family. ECF subfamily.</text>
</comment>
<accession>A0ABR7TFA5</accession>